<accession>A0A256GAK0</accession>
<organism evidence="1 2">
    <name type="scientific">Brucella grignonensis</name>
    <dbReference type="NCBI Taxonomy" id="94627"/>
    <lineage>
        <taxon>Bacteria</taxon>
        <taxon>Pseudomonadati</taxon>
        <taxon>Pseudomonadota</taxon>
        <taxon>Alphaproteobacteria</taxon>
        <taxon>Hyphomicrobiales</taxon>
        <taxon>Brucellaceae</taxon>
        <taxon>Brucella/Ochrobactrum group</taxon>
        <taxon>Brucella</taxon>
    </lineage>
</organism>
<proteinExistence type="predicted"/>
<dbReference type="Proteomes" id="UP000216478">
    <property type="component" value="Unassembled WGS sequence"/>
</dbReference>
<dbReference type="EMBL" id="NNRL01000046">
    <property type="protein sequence ID" value="OYR24113.1"/>
    <property type="molecule type" value="Genomic_DNA"/>
</dbReference>
<dbReference type="AlphaFoldDB" id="A0A256GAK0"/>
<protein>
    <submittedName>
        <fullName evidence="1">Uncharacterized protein</fullName>
    </submittedName>
</protein>
<evidence type="ECO:0000313" key="2">
    <source>
        <dbReference type="Proteomes" id="UP000216478"/>
    </source>
</evidence>
<gene>
    <name evidence="1" type="ORF">CEV33_4666</name>
</gene>
<comment type="caution">
    <text evidence="1">The sequence shown here is derived from an EMBL/GenBank/DDBJ whole genome shotgun (WGS) entry which is preliminary data.</text>
</comment>
<name>A0A256GAK0_9HYPH</name>
<evidence type="ECO:0000313" key="1">
    <source>
        <dbReference type="EMBL" id="OYR24113.1"/>
    </source>
</evidence>
<reference evidence="1 2" key="1">
    <citation type="submission" date="2017-07" db="EMBL/GenBank/DDBJ databases">
        <title>Phylogenetic study on the rhizospheric bacterium Ochrobactrum sp. A44.</title>
        <authorList>
            <person name="Krzyzanowska D.M."/>
            <person name="Ossowicki A."/>
            <person name="Rajewska M."/>
            <person name="Maciag T."/>
            <person name="Kaczynski Z."/>
            <person name="Czerwicka M."/>
            <person name="Jafra S."/>
        </authorList>
    </citation>
    <scope>NUCLEOTIDE SEQUENCE [LARGE SCALE GENOMIC DNA]</scope>
    <source>
        <strain evidence="1 2">OgA9a</strain>
    </source>
</reference>
<keyword evidence="2" id="KW-1185">Reference proteome</keyword>
<sequence>MFEPAVGNCGADLKDPVSADRRPAHLALLVHAGIDEAVGGTFGGGTGNGFGA</sequence>